<evidence type="ECO:0000313" key="3">
    <source>
        <dbReference type="Proteomes" id="UP000288547"/>
    </source>
</evidence>
<feature type="signal peptide" evidence="1">
    <location>
        <begin position="1"/>
        <end position="23"/>
    </location>
</feature>
<reference evidence="2 3" key="1">
    <citation type="submission" date="2018-12" db="EMBL/GenBank/DDBJ databases">
        <authorList>
            <person name="Li F."/>
        </authorList>
    </citation>
    <scope>NUCLEOTIDE SEQUENCE [LARGE SCALE GENOMIC DNA]</scope>
    <source>
        <strain evidence="2 3">11W25H-1</strain>
    </source>
</reference>
<comment type="caution">
    <text evidence="2">The sequence shown here is derived from an EMBL/GenBank/DDBJ whole genome shotgun (WGS) entry which is preliminary data.</text>
</comment>
<dbReference type="Proteomes" id="UP000288547">
    <property type="component" value="Unassembled WGS sequence"/>
</dbReference>
<proteinExistence type="predicted"/>
<sequence length="269" mass="27806">MTARMATVGSVAATAAASVLLLAGCSVGPGTEGTREVVHLGVRAIPVTTSDDMDDFALAASRVNRGGTLIDVDVVEGAKRGDVIGTLYYQVGVPRAEFMGAATGEQLYACYSVDFDFWGPRGDFAHYSYLHEYPCPTEGPIPAVDLETDDGKETRIVPASNAAEAAIEVLQQLPGEPGEPPLISEAISALFNASGSTSWLPVENAPPRVVVNGGDVGVAIGDENECVLVARVGGVTEQKAIAPVKLQPGELGCAPESALASDEARSSPH</sequence>
<organism evidence="2 3">
    <name type="scientific">Labedella phragmitis</name>
    <dbReference type="NCBI Taxonomy" id="2498849"/>
    <lineage>
        <taxon>Bacteria</taxon>
        <taxon>Bacillati</taxon>
        <taxon>Actinomycetota</taxon>
        <taxon>Actinomycetes</taxon>
        <taxon>Micrococcales</taxon>
        <taxon>Microbacteriaceae</taxon>
        <taxon>Labedella</taxon>
    </lineage>
</organism>
<dbReference type="RefSeq" id="WP_128493275.1">
    <property type="nucleotide sequence ID" value="NZ_RZNB01000001.1"/>
</dbReference>
<keyword evidence="1" id="KW-0732">Signal</keyword>
<dbReference type="EMBL" id="RZNB01000001">
    <property type="protein sequence ID" value="RWZ52432.1"/>
    <property type="molecule type" value="Genomic_DNA"/>
</dbReference>
<keyword evidence="3" id="KW-1185">Reference proteome</keyword>
<accession>A0A444PX19</accession>
<dbReference type="PROSITE" id="PS51257">
    <property type="entry name" value="PROKAR_LIPOPROTEIN"/>
    <property type="match status" value="1"/>
</dbReference>
<protein>
    <submittedName>
        <fullName evidence="2">Uncharacterized protein</fullName>
    </submittedName>
</protein>
<name>A0A444PX19_9MICO</name>
<gene>
    <name evidence="2" type="ORF">ELQ90_00235</name>
</gene>
<feature type="chain" id="PRO_5039584131" evidence="1">
    <location>
        <begin position="24"/>
        <end position="269"/>
    </location>
</feature>
<evidence type="ECO:0000313" key="2">
    <source>
        <dbReference type="EMBL" id="RWZ52432.1"/>
    </source>
</evidence>
<dbReference type="OrthoDB" id="4828690at2"/>
<evidence type="ECO:0000256" key="1">
    <source>
        <dbReference type="SAM" id="SignalP"/>
    </source>
</evidence>
<dbReference type="AlphaFoldDB" id="A0A444PX19"/>